<dbReference type="SUPFAM" id="SSF46626">
    <property type="entry name" value="Cytochrome c"/>
    <property type="match status" value="1"/>
</dbReference>
<keyword evidence="3" id="KW-0408">Iron</keyword>
<evidence type="ECO:0000256" key="3">
    <source>
        <dbReference type="ARBA" id="ARBA00023004"/>
    </source>
</evidence>
<evidence type="ECO:0000256" key="2">
    <source>
        <dbReference type="ARBA" id="ARBA00022723"/>
    </source>
</evidence>
<feature type="compositionally biased region" description="Polar residues" evidence="4">
    <location>
        <begin position="1"/>
        <end position="11"/>
    </location>
</feature>
<evidence type="ECO:0000256" key="4">
    <source>
        <dbReference type="SAM" id="MobiDB-lite"/>
    </source>
</evidence>
<dbReference type="Gene3D" id="2.120.10.30">
    <property type="entry name" value="TolB, C-terminal domain"/>
    <property type="match status" value="1"/>
</dbReference>
<evidence type="ECO:0000313" key="6">
    <source>
        <dbReference type="EMBL" id="SVA09616.1"/>
    </source>
</evidence>
<dbReference type="Pfam" id="PF00034">
    <property type="entry name" value="Cytochrom_C"/>
    <property type="match status" value="1"/>
</dbReference>
<dbReference type="InterPro" id="IPR011042">
    <property type="entry name" value="6-blade_b-propeller_TolB-like"/>
</dbReference>
<dbReference type="PANTHER" id="PTHR19328">
    <property type="entry name" value="HEDGEHOG-INTERACTING PROTEIN"/>
    <property type="match status" value="1"/>
</dbReference>
<keyword evidence="2" id="KW-0479">Metal-binding</keyword>
<dbReference type="Pfam" id="PF22807">
    <property type="entry name" value="TrAA12"/>
    <property type="match status" value="1"/>
</dbReference>
<sequence>MPFVKVSSSDAMGNHINRTHRPTGSVNSMFRSVSMNIFPEERIRKLDCIRAHTIAVRSIESKMTMHRQLIGPLAQREHFRATKTLFVTLILSLLLNPSEGAAQEVRLDLENNGGLFLPEGFEGQALVNRLDGQARHIAVDNNGAVYVKLREAHKGHGNAVLRDTDGDGNIDDVRYFGKYPMYGRYGTAMRIHNGYLYFSSQKTVYRQKLSPGEITPQSDLEEIVIDPNKPPEREHVGKPIAFDNEGHIFVPFGAPSNACQDPKRTPGQPGVDPCHQLDTYGGVWRFDADTPNQSQEDGVPFATGIRSLVGMDWNSADGNLYTVMHGRDDLVRMFSNHFDGWESALLPAEEFLRVTEGADFGWPYCYYDQLQDKKVLAPEYGGDGQIVGRCSEYNLPIRGFPGHWAPNDLVFYRGNQFPERYRNGAFIAFHGSTNRAPYPQSGYIVGFVPFADGRPSGPTEIFADGFARVDPILEAGDAVFRPMGIAIGPDGSLYVSETEHGAIWRIQFTGDKASFGDPQLAAMEARKELSHVRTPDPVGDNLQPTGLTGGALTYESYCSTCHQSNGEGDGARFPPVAKTDWVTGDKTRLIDLILDGMEGGALVNGKTYSNVMPQHSFLTDQEIAEVLTYIRRSFGNSANAVTEEEVRRRRNIYE</sequence>
<evidence type="ECO:0000259" key="5">
    <source>
        <dbReference type="PROSITE" id="PS51007"/>
    </source>
</evidence>
<dbReference type="InterPro" id="IPR009056">
    <property type="entry name" value="Cyt_c-like_dom"/>
</dbReference>
<dbReference type="GO" id="GO:0046872">
    <property type="term" value="F:metal ion binding"/>
    <property type="evidence" value="ECO:0007669"/>
    <property type="project" value="UniProtKB-KW"/>
</dbReference>
<dbReference type="PROSITE" id="PS51007">
    <property type="entry name" value="CYTC"/>
    <property type="match status" value="1"/>
</dbReference>
<reference evidence="6" key="1">
    <citation type="submission" date="2018-05" db="EMBL/GenBank/DDBJ databases">
        <authorList>
            <person name="Lanie J.A."/>
            <person name="Ng W.-L."/>
            <person name="Kazmierczak K.M."/>
            <person name="Andrzejewski T.M."/>
            <person name="Davidsen T.M."/>
            <person name="Wayne K.J."/>
            <person name="Tettelin H."/>
            <person name="Glass J.I."/>
            <person name="Rusch D."/>
            <person name="Podicherti R."/>
            <person name="Tsui H.-C.T."/>
            <person name="Winkler M.E."/>
        </authorList>
    </citation>
    <scope>NUCLEOTIDE SEQUENCE</scope>
</reference>
<organism evidence="6">
    <name type="scientific">marine metagenome</name>
    <dbReference type="NCBI Taxonomy" id="408172"/>
    <lineage>
        <taxon>unclassified sequences</taxon>
        <taxon>metagenomes</taxon>
        <taxon>ecological metagenomes</taxon>
    </lineage>
</organism>
<dbReference type="GO" id="GO:0020037">
    <property type="term" value="F:heme binding"/>
    <property type="evidence" value="ECO:0007669"/>
    <property type="project" value="InterPro"/>
</dbReference>
<dbReference type="Gene3D" id="1.10.760.10">
    <property type="entry name" value="Cytochrome c-like domain"/>
    <property type="match status" value="1"/>
</dbReference>
<dbReference type="PANTHER" id="PTHR19328:SF53">
    <property type="entry name" value="MEMBRANE PROTEIN"/>
    <property type="match status" value="1"/>
</dbReference>
<proteinExistence type="predicted"/>
<protein>
    <recommendedName>
        <fullName evidence="5">Cytochrome c domain-containing protein</fullName>
    </recommendedName>
</protein>
<gene>
    <name evidence="6" type="ORF">METZ01_LOCUS62470</name>
</gene>
<feature type="domain" description="Cytochrome c" evidence="5">
    <location>
        <begin position="545"/>
        <end position="634"/>
    </location>
</feature>
<dbReference type="AlphaFoldDB" id="A0A381T097"/>
<dbReference type="InterPro" id="IPR011041">
    <property type="entry name" value="Quinoprot_gluc/sorb_DH_b-prop"/>
</dbReference>
<dbReference type="InterPro" id="IPR054539">
    <property type="entry name" value="Beta-prop_PDH"/>
</dbReference>
<dbReference type="EMBL" id="UINC01003833">
    <property type="protein sequence ID" value="SVA09616.1"/>
    <property type="molecule type" value="Genomic_DNA"/>
</dbReference>
<feature type="region of interest" description="Disordered" evidence="4">
    <location>
        <begin position="1"/>
        <end position="23"/>
    </location>
</feature>
<accession>A0A381T097</accession>
<keyword evidence="1" id="KW-0349">Heme</keyword>
<dbReference type="SUPFAM" id="SSF50952">
    <property type="entry name" value="Soluble quinoprotein glucose dehydrogenase"/>
    <property type="match status" value="1"/>
</dbReference>
<dbReference type="GO" id="GO:0009055">
    <property type="term" value="F:electron transfer activity"/>
    <property type="evidence" value="ECO:0007669"/>
    <property type="project" value="InterPro"/>
</dbReference>
<evidence type="ECO:0000256" key="1">
    <source>
        <dbReference type="ARBA" id="ARBA00022617"/>
    </source>
</evidence>
<name>A0A381T097_9ZZZZ</name>
<dbReference type="InterPro" id="IPR036909">
    <property type="entry name" value="Cyt_c-like_dom_sf"/>
</dbReference>